<organism evidence="1 2">
    <name type="scientific">Candidatus Desulfosporosinus infrequens</name>
    <dbReference type="NCBI Taxonomy" id="2043169"/>
    <lineage>
        <taxon>Bacteria</taxon>
        <taxon>Bacillati</taxon>
        <taxon>Bacillota</taxon>
        <taxon>Clostridia</taxon>
        <taxon>Eubacteriales</taxon>
        <taxon>Desulfitobacteriaceae</taxon>
        <taxon>Desulfosporosinus</taxon>
    </lineage>
</organism>
<name>A0A2U3L2J9_9FIRM</name>
<proteinExistence type="predicted"/>
<accession>A0A2U3L2J9</accession>
<dbReference type="Proteomes" id="UP000238916">
    <property type="component" value="Unassembled WGS sequence"/>
</dbReference>
<sequence length="244" mass="28863">MDKETAIRSCDNCHGLQRGDFMTFKELLETVIFDDIWKELNKEYFLNDGAFEPYLGVFNQLKKLTQEPCHDRFRLAVVRVEDGFEPGNFIYDVFGIKPDDKERYALEVLPWKKWLSFEVIDKCVEVHSAAVVVAHSLYELTFFGYNAIEVEERIKKEIEILNERHKEFENGTAKYVPWEEVCKELGYADNRTEKEKELEYSQLERINAENKMVYEEMLSDNLLLQQELSYRTGGRVLPFVQKEQ</sequence>
<dbReference type="OrthoDB" id="2082145at2"/>
<evidence type="ECO:0000313" key="2">
    <source>
        <dbReference type="Proteomes" id="UP000238916"/>
    </source>
</evidence>
<dbReference type="AlphaFoldDB" id="A0A2U3L2J9"/>
<gene>
    <name evidence="1" type="ORF">SBF1_3450005</name>
</gene>
<reference evidence="2" key="1">
    <citation type="submission" date="2018-02" db="EMBL/GenBank/DDBJ databases">
        <authorList>
            <person name="Hausmann B."/>
        </authorList>
    </citation>
    <scope>NUCLEOTIDE SEQUENCE [LARGE SCALE GENOMIC DNA]</scope>
    <source>
        <strain evidence="2">Peat soil MAG SbF1</strain>
    </source>
</reference>
<dbReference type="InterPro" id="IPR046687">
    <property type="entry name" value="DUF6557"/>
</dbReference>
<protein>
    <submittedName>
        <fullName evidence="1">Uncharacterized protein</fullName>
    </submittedName>
</protein>
<dbReference type="Pfam" id="PF20194">
    <property type="entry name" value="DUF6557"/>
    <property type="match status" value="1"/>
</dbReference>
<dbReference type="EMBL" id="OMOF01000274">
    <property type="protein sequence ID" value="SPF46133.1"/>
    <property type="molecule type" value="Genomic_DNA"/>
</dbReference>
<evidence type="ECO:0000313" key="1">
    <source>
        <dbReference type="EMBL" id="SPF46133.1"/>
    </source>
</evidence>